<keyword evidence="7" id="KW-0998">Cell outer membrane</keyword>
<evidence type="ECO:0000256" key="3">
    <source>
        <dbReference type="ARBA" id="ARBA00022692"/>
    </source>
</evidence>
<protein>
    <submittedName>
        <fullName evidence="10">Ferric enterobactin receptor</fullName>
    </submittedName>
</protein>
<dbReference type="PROSITE" id="PS52016">
    <property type="entry name" value="TONB_DEPENDENT_REC_3"/>
    <property type="match status" value="1"/>
</dbReference>
<dbReference type="SUPFAM" id="SSF56935">
    <property type="entry name" value="Porins"/>
    <property type="match status" value="1"/>
</dbReference>
<evidence type="ECO:0000259" key="9">
    <source>
        <dbReference type="Pfam" id="PF07715"/>
    </source>
</evidence>
<dbReference type="InterPro" id="IPR000531">
    <property type="entry name" value="Beta-barrel_TonB"/>
</dbReference>
<keyword evidence="6" id="KW-0472">Membrane</keyword>
<evidence type="ECO:0000256" key="2">
    <source>
        <dbReference type="ARBA" id="ARBA00022448"/>
    </source>
</evidence>
<dbReference type="GO" id="GO:0009279">
    <property type="term" value="C:cell outer membrane"/>
    <property type="evidence" value="ECO:0007669"/>
    <property type="project" value="UniProtKB-SubCell"/>
</dbReference>
<keyword evidence="2" id="KW-0813">Transport</keyword>
<evidence type="ECO:0000259" key="8">
    <source>
        <dbReference type="Pfam" id="PF00593"/>
    </source>
</evidence>
<dbReference type="Gene3D" id="2.170.130.10">
    <property type="entry name" value="TonB-dependent receptor, plug domain"/>
    <property type="match status" value="1"/>
</dbReference>
<proteinExistence type="predicted"/>
<evidence type="ECO:0000256" key="1">
    <source>
        <dbReference type="ARBA" id="ARBA00004571"/>
    </source>
</evidence>
<name>A0A1J5RFC4_9ZZZZ</name>
<feature type="domain" description="TonB-dependent receptor-like beta-barrel" evidence="8">
    <location>
        <begin position="144"/>
        <end position="539"/>
    </location>
</feature>
<dbReference type="PANTHER" id="PTHR30069">
    <property type="entry name" value="TONB-DEPENDENT OUTER MEMBRANE RECEPTOR"/>
    <property type="match status" value="1"/>
</dbReference>
<dbReference type="PROSITE" id="PS01156">
    <property type="entry name" value="TONB_DEPENDENT_REC_2"/>
    <property type="match status" value="1"/>
</dbReference>
<comment type="caution">
    <text evidence="10">The sequence shown here is derived from an EMBL/GenBank/DDBJ whole genome shotgun (WGS) entry which is preliminary data.</text>
</comment>
<evidence type="ECO:0000256" key="5">
    <source>
        <dbReference type="ARBA" id="ARBA00023077"/>
    </source>
</evidence>
<sequence>MGIDATIDMRGFGATGTSNTLILVDGQRINPIDMGSIIWSSIPKDSIERIEIIHGAGAVLYGNGATGGVINIITDKSGASQASATASLGSYGYKAADVQLTGGSEQGYIKIFAHDASADGYRQNSGQKEESLSGRAGFYIGTAELFTDYTFYHDSARLPGSLGSIAYAGNPRGTNTPDNSQNRDGYRIRPGISYRINDRLTFDAEVAREHQDLQSSYVSSSYFSDRIRDTTSLTPRLRWRHDLGGLPSETVVGMDFYDGTVTATNQGGPNQGAAQTSFAYYLQNITRLNDNISLTLGGREQRMKQNARQNAYAAWASPAMNGEGTRSQSAYDASLAYATDNWRVYGKTGTTFRFANTDELFGSDVNGNPVFSGDLRPQHGTINEVGGNLGLGPVKLRASLYRLELTDEIGYDPAGGPSGFGANVNLAPTRRDGLETEADWKITDSLSTRLAYTYIDASFRSGSYAGNELSLVPHQQVSLQGVWDSGWTGKYSALVRHVGNRRYDGDFTNTAGMLSGYTTIDLQGGWDLKSWQITAKLLNALDRKYAPYAGYYGSGSYAYYPADGRAAYVSASYKF</sequence>
<dbReference type="AlphaFoldDB" id="A0A1J5RFC4"/>
<keyword evidence="10" id="KW-0675">Receptor</keyword>
<dbReference type="EMBL" id="MLJW01000456">
    <property type="protein sequence ID" value="OIQ86829.1"/>
    <property type="molecule type" value="Genomic_DNA"/>
</dbReference>
<evidence type="ECO:0000256" key="4">
    <source>
        <dbReference type="ARBA" id="ARBA00022729"/>
    </source>
</evidence>
<comment type="subcellular location">
    <subcellularLocation>
        <location evidence="1">Cell outer membrane</location>
        <topology evidence="1">Multi-pass membrane protein</topology>
    </subcellularLocation>
</comment>
<dbReference type="GO" id="GO:0015344">
    <property type="term" value="F:siderophore uptake transmembrane transporter activity"/>
    <property type="evidence" value="ECO:0007669"/>
    <property type="project" value="TreeGrafter"/>
</dbReference>
<dbReference type="InterPro" id="IPR037066">
    <property type="entry name" value="Plug_dom_sf"/>
</dbReference>
<dbReference type="PANTHER" id="PTHR30069:SF27">
    <property type="entry name" value="BLL4766 PROTEIN"/>
    <property type="match status" value="1"/>
</dbReference>
<gene>
    <name evidence="10" type="primary">pfeA_2</name>
    <name evidence="10" type="ORF">GALL_312970</name>
</gene>
<feature type="domain" description="TonB-dependent receptor plug" evidence="9">
    <location>
        <begin position="4"/>
        <end position="69"/>
    </location>
</feature>
<dbReference type="InterPro" id="IPR010917">
    <property type="entry name" value="TonB_rcpt_CS"/>
</dbReference>
<dbReference type="InterPro" id="IPR039426">
    <property type="entry name" value="TonB-dep_rcpt-like"/>
</dbReference>
<dbReference type="Gene3D" id="2.40.170.20">
    <property type="entry name" value="TonB-dependent receptor, beta-barrel domain"/>
    <property type="match status" value="1"/>
</dbReference>
<evidence type="ECO:0000256" key="7">
    <source>
        <dbReference type="ARBA" id="ARBA00023237"/>
    </source>
</evidence>
<evidence type="ECO:0000313" key="10">
    <source>
        <dbReference type="EMBL" id="OIQ86829.1"/>
    </source>
</evidence>
<evidence type="ECO:0000256" key="6">
    <source>
        <dbReference type="ARBA" id="ARBA00023136"/>
    </source>
</evidence>
<dbReference type="InterPro" id="IPR036942">
    <property type="entry name" value="Beta-barrel_TonB_sf"/>
</dbReference>
<keyword evidence="5" id="KW-0798">TonB box</keyword>
<organism evidence="10">
    <name type="scientific">mine drainage metagenome</name>
    <dbReference type="NCBI Taxonomy" id="410659"/>
    <lineage>
        <taxon>unclassified sequences</taxon>
        <taxon>metagenomes</taxon>
        <taxon>ecological metagenomes</taxon>
    </lineage>
</organism>
<keyword evidence="4" id="KW-0732">Signal</keyword>
<dbReference type="Pfam" id="PF00593">
    <property type="entry name" value="TonB_dep_Rec_b-barrel"/>
    <property type="match status" value="1"/>
</dbReference>
<accession>A0A1J5RFC4</accession>
<dbReference type="GO" id="GO:0044718">
    <property type="term" value="P:siderophore transmembrane transport"/>
    <property type="evidence" value="ECO:0007669"/>
    <property type="project" value="TreeGrafter"/>
</dbReference>
<dbReference type="Pfam" id="PF07715">
    <property type="entry name" value="Plug"/>
    <property type="match status" value="1"/>
</dbReference>
<reference evidence="10" key="1">
    <citation type="submission" date="2016-10" db="EMBL/GenBank/DDBJ databases">
        <title>Sequence of Gallionella enrichment culture.</title>
        <authorList>
            <person name="Poehlein A."/>
            <person name="Muehling M."/>
            <person name="Daniel R."/>
        </authorList>
    </citation>
    <scope>NUCLEOTIDE SEQUENCE</scope>
</reference>
<keyword evidence="3" id="KW-0812">Transmembrane</keyword>
<dbReference type="InterPro" id="IPR012910">
    <property type="entry name" value="Plug_dom"/>
</dbReference>